<dbReference type="VEuPathDB" id="TriTrypDB:Lsey_0116_0020"/>
<proteinExistence type="predicted"/>
<feature type="domain" description="Phospholipid/glycerol acyltransferase" evidence="4">
    <location>
        <begin position="106"/>
        <end position="234"/>
    </location>
</feature>
<reference evidence="5 6" key="1">
    <citation type="journal article" date="2015" name="PLoS Pathog.">
        <title>Leptomonas seymouri: Adaptations to the Dixenous Life Cycle Analyzed by Genome Sequencing, Transcriptome Profiling and Co-infection with Leishmania donovani.</title>
        <authorList>
            <person name="Kraeva N."/>
            <person name="Butenko A."/>
            <person name="Hlavacova J."/>
            <person name="Kostygov A."/>
            <person name="Myskova J."/>
            <person name="Grybchuk D."/>
            <person name="Lestinova T."/>
            <person name="Votypka J."/>
            <person name="Volf P."/>
            <person name="Opperdoes F."/>
            <person name="Flegontov P."/>
            <person name="Lukes J."/>
            <person name="Yurchenko V."/>
        </authorList>
    </citation>
    <scope>NUCLEOTIDE SEQUENCE [LARGE SCALE GENOMIC DNA]</scope>
    <source>
        <strain evidence="5 6">ATCC 30220</strain>
    </source>
</reference>
<accession>A0A0N1I6V1</accession>
<keyword evidence="6" id="KW-1185">Reference proteome</keyword>
<organism evidence="5 6">
    <name type="scientific">Leptomonas seymouri</name>
    <dbReference type="NCBI Taxonomy" id="5684"/>
    <lineage>
        <taxon>Eukaryota</taxon>
        <taxon>Discoba</taxon>
        <taxon>Euglenozoa</taxon>
        <taxon>Kinetoplastea</taxon>
        <taxon>Metakinetoplastina</taxon>
        <taxon>Trypanosomatida</taxon>
        <taxon>Trypanosomatidae</taxon>
        <taxon>Leishmaniinae</taxon>
        <taxon>Leptomonas</taxon>
    </lineage>
</organism>
<dbReference type="OrthoDB" id="431951at2759"/>
<gene>
    <name evidence="5" type="ORF">ABL78_4141</name>
</gene>
<name>A0A0N1I6V1_LEPSE</name>
<dbReference type="PANTHER" id="PTHR10434:SF48">
    <property type="entry name" value="PUTATIVE-RELATED"/>
    <property type="match status" value="1"/>
</dbReference>
<evidence type="ECO:0000313" key="6">
    <source>
        <dbReference type="Proteomes" id="UP000038009"/>
    </source>
</evidence>
<dbReference type="Proteomes" id="UP000038009">
    <property type="component" value="Unassembled WGS sequence"/>
</dbReference>
<keyword evidence="3" id="KW-0812">Transmembrane</keyword>
<dbReference type="PANTHER" id="PTHR10434">
    <property type="entry name" value="1-ACYL-SN-GLYCEROL-3-PHOSPHATE ACYLTRANSFERASE"/>
    <property type="match status" value="1"/>
</dbReference>
<evidence type="ECO:0000313" key="5">
    <source>
        <dbReference type="EMBL" id="KPI86772.1"/>
    </source>
</evidence>
<feature type="transmembrane region" description="Helical" evidence="3">
    <location>
        <begin position="36"/>
        <end position="56"/>
    </location>
</feature>
<keyword evidence="2" id="KW-0012">Acyltransferase</keyword>
<dbReference type="GO" id="GO:0003841">
    <property type="term" value="F:1-acylglycerol-3-phosphate O-acyltransferase activity"/>
    <property type="evidence" value="ECO:0007669"/>
    <property type="project" value="TreeGrafter"/>
</dbReference>
<evidence type="ECO:0000256" key="3">
    <source>
        <dbReference type="SAM" id="Phobius"/>
    </source>
</evidence>
<dbReference type="GO" id="GO:0006654">
    <property type="term" value="P:phosphatidic acid biosynthetic process"/>
    <property type="evidence" value="ECO:0007669"/>
    <property type="project" value="TreeGrafter"/>
</dbReference>
<dbReference type="InterPro" id="IPR002123">
    <property type="entry name" value="Plipid/glycerol_acylTrfase"/>
</dbReference>
<dbReference type="AlphaFoldDB" id="A0A0N1I6V1"/>
<dbReference type="SMART" id="SM00563">
    <property type="entry name" value="PlsC"/>
    <property type="match status" value="1"/>
</dbReference>
<dbReference type="SUPFAM" id="SSF69593">
    <property type="entry name" value="Glycerol-3-phosphate (1)-acyltransferase"/>
    <property type="match status" value="1"/>
</dbReference>
<keyword evidence="3" id="KW-0472">Membrane</keyword>
<keyword evidence="3" id="KW-1133">Transmembrane helix</keyword>
<dbReference type="CDD" id="cd07989">
    <property type="entry name" value="LPLAT_AGPAT-like"/>
    <property type="match status" value="1"/>
</dbReference>
<dbReference type="GO" id="GO:0005783">
    <property type="term" value="C:endoplasmic reticulum"/>
    <property type="evidence" value="ECO:0007669"/>
    <property type="project" value="TreeGrafter"/>
</dbReference>
<dbReference type="Pfam" id="PF01553">
    <property type="entry name" value="Acyltransferase"/>
    <property type="match status" value="1"/>
</dbReference>
<dbReference type="OMA" id="AICSCHC"/>
<evidence type="ECO:0000256" key="1">
    <source>
        <dbReference type="ARBA" id="ARBA00022679"/>
    </source>
</evidence>
<feature type="transmembrane region" description="Helical" evidence="3">
    <location>
        <begin position="105"/>
        <end position="131"/>
    </location>
</feature>
<sequence length="306" mass="34942">MLLCLAIVGALYGAMYLLLCERKLPTLVMRIWFTTHLFLSIIIVNIGCHIISFFAYTIHAIPIDTAQALSRVMKQATFKYFFAPVTPHVRLVEMPGSLPCSVLKSGAICACHCSFLDSLVFAFITPFLFLWRGRTFMKSSLLSLPIFGYVLRCNGYFPVYFADENSPSFSLNKEKQAAVATDVDAWLSKGNNLCFFPEGAMNRSPEVLADFRLGSFNTILKYRLPLYYIVFYGNHEVWSPSWKGLPGFPADIYIYVGKFEYDVEKEDARSLATGLRTEMQKHLDNMLAMRNECHYKPWYVAPKKEQ</sequence>
<protein>
    <recommendedName>
        <fullName evidence="4">Phospholipid/glycerol acyltransferase domain-containing protein</fullName>
    </recommendedName>
</protein>
<dbReference type="EMBL" id="LJSK01000116">
    <property type="protein sequence ID" value="KPI86772.1"/>
    <property type="molecule type" value="Genomic_DNA"/>
</dbReference>
<keyword evidence="1" id="KW-0808">Transferase</keyword>
<evidence type="ECO:0000256" key="2">
    <source>
        <dbReference type="ARBA" id="ARBA00023315"/>
    </source>
</evidence>
<evidence type="ECO:0000259" key="4">
    <source>
        <dbReference type="SMART" id="SM00563"/>
    </source>
</evidence>
<comment type="caution">
    <text evidence="5">The sequence shown here is derived from an EMBL/GenBank/DDBJ whole genome shotgun (WGS) entry which is preliminary data.</text>
</comment>